<feature type="compositionally biased region" description="Basic and acidic residues" evidence="1">
    <location>
        <begin position="29"/>
        <end position="50"/>
    </location>
</feature>
<name>A0A9D3WGY2_9ROSI</name>
<evidence type="ECO:0000256" key="1">
    <source>
        <dbReference type="SAM" id="MobiDB-lite"/>
    </source>
</evidence>
<feature type="compositionally biased region" description="Basic and acidic residues" evidence="1">
    <location>
        <begin position="57"/>
        <end position="88"/>
    </location>
</feature>
<accession>A0A9D3WGY2</accession>
<evidence type="ECO:0000313" key="2">
    <source>
        <dbReference type="EMBL" id="KAH1129672.1"/>
    </source>
</evidence>
<sequence length="97" mass="10852">MPMLEFPVFPATLIPFSDTTNKPTQTAAKETKKMTSLNIEKDEEKEKDDTTLLPPPKDSDIDRLINELTETDKEGEEINPKRGSDDIKLVPVNPLVG</sequence>
<organism evidence="2 3">
    <name type="scientific">Gossypium stocksii</name>
    <dbReference type="NCBI Taxonomy" id="47602"/>
    <lineage>
        <taxon>Eukaryota</taxon>
        <taxon>Viridiplantae</taxon>
        <taxon>Streptophyta</taxon>
        <taxon>Embryophyta</taxon>
        <taxon>Tracheophyta</taxon>
        <taxon>Spermatophyta</taxon>
        <taxon>Magnoliopsida</taxon>
        <taxon>eudicotyledons</taxon>
        <taxon>Gunneridae</taxon>
        <taxon>Pentapetalae</taxon>
        <taxon>rosids</taxon>
        <taxon>malvids</taxon>
        <taxon>Malvales</taxon>
        <taxon>Malvaceae</taxon>
        <taxon>Malvoideae</taxon>
        <taxon>Gossypium</taxon>
    </lineage>
</organism>
<reference evidence="2 3" key="1">
    <citation type="journal article" date="2021" name="Plant Biotechnol. J.">
        <title>Multi-omics assisted identification of the key and species-specific regulatory components of drought-tolerant mechanisms in Gossypium stocksii.</title>
        <authorList>
            <person name="Yu D."/>
            <person name="Ke L."/>
            <person name="Zhang D."/>
            <person name="Wu Y."/>
            <person name="Sun Y."/>
            <person name="Mei J."/>
            <person name="Sun J."/>
            <person name="Sun Y."/>
        </authorList>
    </citation>
    <scope>NUCLEOTIDE SEQUENCE [LARGE SCALE GENOMIC DNA]</scope>
    <source>
        <strain evidence="3">cv. E1</strain>
        <tissue evidence="2">Leaf</tissue>
    </source>
</reference>
<evidence type="ECO:0000313" key="3">
    <source>
        <dbReference type="Proteomes" id="UP000828251"/>
    </source>
</evidence>
<dbReference type="EMBL" id="JAIQCV010000001">
    <property type="protein sequence ID" value="KAH1129672.1"/>
    <property type="molecule type" value="Genomic_DNA"/>
</dbReference>
<protein>
    <submittedName>
        <fullName evidence="2">Uncharacterized protein</fullName>
    </submittedName>
</protein>
<comment type="caution">
    <text evidence="2">The sequence shown here is derived from an EMBL/GenBank/DDBJ whole genome shotgun (WGS) entry which is preliminary data.</text>
</comment>
<dbReference type="Proteomes" id="UP000828251">
    <property type="component" value="Unassembled WGS sequence"/>
</dbReference>
<gene>
    <name evidence="2" type="ORF">J1N35_001050</name>
</gene>
<dbReference type="AlphaFoldDB" id="A0A9D3WGY2"/>
<keyword evidence="3" id="KW-1185">Reference proteome</keyword>
<proteinExistence type="predicted"/>
<feature type="region of interest" description="Disordered" evidence="1">
    <location>
        <begin position="20"/>
        <end position="97"/>
    </location>
</feature>